<dbReference type="Gene3D" id="1.25.40.20">
    <property type="entry name" value="Ankyrin repeat-containing domain"/>
    <property type="match status" value="1"/>
</dbReference>
<name>A0AAD3RZC5_NEPGR</name>
<accession>A0AAD3RZC5</accession>
<dbReference type="AlphaFoldDB" id="A0AAD3RZC5"/>
<dbReference type="PROSITE" id="PS50088">
    <property type="entry name" value="ANK_REPEAT"/>
    <property type="match status" value="2"/>
</dbReference>
<dbReference type="Proteomes" id="UP001279734">
    <property type="component" value="Unassembled WGS sequence"/>
</dbReference>
<evidence type="ECO:0000256" key="3">
    <source>
        <dbReference type="PROSITE-ProRule" id="PRU00023"/>
    </source>
</evidence>
<feature type="repeat" description="ANK" evidence="3">
    <location>
        <begin position="255"/>
        <end position="287"/>
    </location>
</feature>
<dbReference type="SMART" id="SM00248">
    <property type="entry name" value="ANK"/>
    <property type="match status" value="8"/>
</dbReference>
<proteinExistence type="predicted"/>
<dbReference type="SUPFAM" id="SSF48403">
    <property type="entry name" value="Ankyrin repeat"/>
    <property type="match status" value="1"/>
</dbReference>
<evidence type="ECO:0000256" key="2">
    <source>
        <dbReference type="ARBA" id="ARBA00023043"/>
    </source>
</evidence>
<feature type="repeat" description="ANK" evidence="3">
    <location>
        <begin position="222"/>
        <end position="254"/>
    </location>
</feature>
<evidence type="ECO:0000313" key="5">
    <source>
        <dbReference type="Proteomes" id="UP001279734"/>
    </source>
</evidence>
<dbReference type="Pfam" id="PF13857">
    <property type="entry name" value="Ank_5"/>
    <property type="match status" value="1"/>
</dbReference>
<gene>
    <name evidence="4" type="ORF">Nepgr_003360</name>
</gene>
<dbReference type="InterPro" id="IPR002110">
    <property type="entry name" value="Ankyrin_rpt"/>
</dbReference>
<keyword evidence="2 3" id="KW-0040">ANK repeat</keyword>
<evidence type="ECO:0000256" key="1">
    <source>
        <dbReference type="ARBA" id="ARBA00022737"/>
    </source>
</evidence>
<reference evidence="4" key="1">
    <citation type="submission" date="2023-05" db="EMBL/GenBank/DDBJ databases">
        <title>Nepenthes gracilis genome sequencing.</title>
        <authorList>
            <person name="Fukushima K."/>
        </authorList>
    </citation>
    <scope>NUCLEOTIDE SEQUENCE</scope>
    <source>
        <strain evidence="4">SING2019-196</strain>
    </source>
</reference>
<dbReference type="PANTHER" id="PTHR24178">
    <property type="entry name" value="MOLTING PROTEIN MLT-4"/>
    <property type="match status" value="1"/>
</dbReference>
<dbReference type="PANTHER" id="PTHR24178:SF41">
    <property type="entry name" value="ANKYRIN-2 ISOFORM X1"/>
    <property type="match status" value="1"/>
</dbReference>
<dbReference type="EMBL" id="BSYO01000003">
    <property type="protein sequence ID" value="GMH01521.1"/>
    <property type="molecule type" value="Genomic_DNA"/>
</dbReference>
<dbReference type="InterPro" id="IPR036770">
    <property type="entry name" value="Ankyrin_rpt-contain_sf"/>
</dbReference>
<dbReference type="Pfam" id="PF13637">
    <property type="entry name" value="Ank_4"/>
    <property type="match status" value="1"/>
</dbReference>
<keyword evidence="5" id="KW-1185">Reference proteome</keyword>
<organism evidence="4 5">
    <name type="scientific">Nepenthes gracilis</name>
    <name type="common">Slender pitcher plant</name>
    <dbReference type="NCBI Taxonomy" id="150966"/>
    <lineage>
        <taxon>Eukaryota</taxon>
        <taxon>Viridiplantae</taxon>
        <taxon>Streptophyta</taxon>
        <taxon>Embryophyta</taxon>
        <taxon>Tracheophyta</taxon>
        <taxon>Spermatophyta</taxon>
        <taxon>Magnoliopsida</taxon>
        <taxon>eudicotyledons</taxon>
        <taxon>Gunneridae</taxon>
        <taxon>Pentapetalae</taxon>
        <taxon>Caryophyllales</taxon>
        <taxon>Nepenthaceae</taxon>
        <taxon>Nepenthes</taxon>
    </lineage>
</organism>
<dbReference type="PROSITE" id="PS50297">
    <property type="entry name" value="ANK_REP_REGION"/>
    <property type="match status" value="2"/>
</dbReference>
<evidence type="ECO:0000313" key="4">
    <source>
        <dbReference type="EMBL" id="GMH01521.1"/>
    </source>
</evidence>
<sequence length="664" mass="73676">MPPIYFPLRWESTGDQWWYASPIDCAAANGHCDLVRELVRLDTNLLIKLTSLRRIHRLETVWDDDPRYNNGVAKCRARVARFLLRDCETMGGKNSLIQAGYGGWLLYTAASAGDADFVKGLLERDPLLVFGEGEYGITDILYAAARSKGCEVFRLLLDFSISLKSFPVKGEEVEGQLGEMCCEFRWEMMNRAVHAAARGGNSEVLKQLLWDCSDVLAYRDLQGSTILHSASGRGQLEVVNYLIATYDIIGTTDSRGNTALHVAAYRGHLSIVEALATASSSLAPLTNHEGETFLHLAVAGFRAPGFRRVNQQEELMKQLLCGKIIDVQDIINIRNNDGRTALHIAIIENVKSIVVELLMSVPSIDLNIRDTSGVTPLDLMRKRDKTTSSEILIGQLVSLGGISNHQDHMERNALAAQMKIHGTGSSPGTSFKIPDAEIFLYAGNDNVSEVSCDPATSTEISACFNEPSPFDLGSEIYLSDSEKSSSINSAARRLKVLLRWPKMKGKRNGHIKSGENDSLRFCGIETNGDDSPIPLRRIFSTTSNNKRALLLRREFASASTEEKFTRSRRHGAIREFCKPALFAHSSSSPFSTASPTLVGKQQGMHIRYCNDESFCSNGSSNRRRSEIMYRQSSFRNRLMNQYFCFGTEGLAVENSVSCERPNHS</sequence>
<keyword evidence="1" id="KW-0677">Repeat</keyword>
<protein>
    <submittedName>
        <fullName evidence="4">Uncharacterized protein</fullName>
    </submittedName>
</protein>
<comment type="caution">
    <text evidence="4">The sequence shown here is derived from an EMBL/GenBank/DDBJ whole genome shotgun (WGS) entry which is preliminary data.</text>
</comment>